<feature type="chain" id="PRO_5041956713" evidence="1">
    <location>
        <begin position="32"/>
        <end position="276"/>
    </location>
</feature>
<accession>A0AAE2V9R1</accession>
<comment type="caution">
    <text evidence="2">The sequence shown here is derived from an EMBL/GenBank/DDBJ whole genome shotgun (WGS) entry which is preliminary data.</text>
</comment>
<feature type="signal peptide" evidence="1">
    <location>
        <begin position="1"/>
        <end position="31"/>
    </location>
</feature>
<keyword evidence="1" id="KW-0732">Signal</keyword>
<name>A0AAE2V9R1_9BACT</name>
<dbReference type="RefSeq" id="WP_309490196.1">
    <property type="nucleotide sequence ID" value="NZ_JAENIG010000007.1"/>
</dbReference>
<sequence>MTLSRSLTRMLPTSLAVAAAIIALQPSNANAHGALGEDVKNMQAHVGEYETDLRKTISKYETLVNTYAEKGGKAVDTGDLLKFWEDAKMHYPVELNFVQHYAKIWQGIYAIKEGIDAGKPGKEVQASMTSLRETLWQGLGAVKLAAHQQANNQAAAPKAAGDKHDAAADPVATLAIIKDKLDRIMAKSAERDFEEAKKMVHATYLNLFEGVEGGLIEQDAKLVADLEKDFNVTLPKLIEGEAALAEIKKTTEAMKAKIAKASELMAKAAKEKKDAF</sequence>
<reference evidence="2" key="1">
    <citation type="submission" date="2021-01" db="EMBL/GenBank/DDBJ databases">
        <title>Modified the classification status of verrucomicrobia.</title>
        <authorList>
            <person name="Feng X."/>
        </authorList>
    </citation>
    <scope>NUCLEOTIDE SEQUENCE</scope>
    <source>
        <strain evidence="2">5K15</strain>
    </source>
</reference>
<evidence type="ECO:0000313" key="3">
    <source>
        <dbReference type="Proteomes" id="UP000634206"/>
    </source>
</evidence>
<keyword evidence="3" id="KW-1185">Reference proteome</keyword>
<evidence type="ECO:0000256" key="1">
    <source>
        <dbReference type="SAM" id="SignalP"/>
    </source>
</evidence>
<protein>
    <submittedName>
        <fullName evidence="2">Uncharacterized protein</fullName>
    </submittedName>
</protein>
<evidence type="ECO:0000313" key="2">
    <source>
        <dbReference type="EMBL" id="MBK1855583.1"/>
    </source>
</evidence>
<organism evidence="2 3">
    <name type="scientific">Oceaniferula flava</name>
    <dbReference type="NCBI Taxonomy" id="2800421"/>
    <lineage>
        <taxon>Bacteria</taxon>
        <taxon>Pseudomonadati</taxon>
        <taxon>Verrucomicrobiota</taxon>
        <taxon>Verrucomicrobiia</taxon>
        <taxon>Verrucomicrobiales</taxon>
        <taxon>Verrucomicrobiaceae</taxon>
        <taxon>Oceaniferula</taxon>
    </lineage>
</organism>
<gene>
    <name evidence="2" type="ORF">JIN83_11475</name>
</gene>
<dbReference type="AlphaFoldDB" id="A0AAE2V9R1"/>
<proteinExistence type="predicted"/>
<dbReference type="EMBL" id="JAENIG010000007">
    <property type="protein sequence ID" value="MBK1855583.1"/>
    <property type="molecule type" value="Genomic_DNA"/>
</dbReference>
<dbReference type="Proteomes" id="UP000634206">
    <property type="component" value="Unassembled WGS sequence"/>
</dbReference>